<name>A0A166JLK0_9AGAM</name>
<evidence type="ECO:0000313" key="2">
    <source>
        <dbReference type="Proteomes" id="UP000076532"/>
    </source>
</evidence>
<proteinExistence type="predicted"/>
<gene>
    <name evidence="1" type="ORF">FIBSPDRAFT_861163</name>
</gene>
<keyword evidence="2" id="KW-1185">Reference proteome</keyword>
<accession>A0A166JLK0</accession>
<sequence>MRNLDVLSFPESPSTAFDANGPAWLRSSSSSGRLRFRLPLPPGRTAFVYACSISSF</sequence>
<organism evidence="1 2">
    <name type="scientific">Athelia psychrophila</name>
    <dbReference type="NCBI Taxonomy" id="1759441"/>
    <lineage>
        <taxon>Eukaryota</taxon>
        <taxon>Fungi</taxon>
        <taxon>Dikarya</taxon>
        <taxon>Basidiomycota</taxon>
        <taxon>Agaricomycotina</taxon>
        <taxon>Agaricomycetes</taxon>
        <taxon>Agaricomycetidae</taxon>
        <taxon>Atheliales</taxon>
        <taxon>Atheliaceae</taxon>
        <taxon>Athelia</taxon>
    </lineage>
</organism>
<protein>
    <submittedName>
        <fullName evidence="1">Uncharacterized protein</fullName>
    </submittedName>
</protein>
<dbReference type="AlphaFoldDB" id="A0A166JLK0"/>
<dbReference type="EMBL" id="KV417551">
    <property type="protein sequence ID" value="KZP20996.1"/>
    <property type="molecule type" value="Genomic_DNA"/>
</dbReference>
<reference evidence="1 2" key="1">
    <citation type="journal article" date="2016" name="Mol. Biol. Evol.">
        <title>Comparative Genomics of Early-Diverging Mushroom-Forming Fungi Provides Insights into the Origins of Lignocellulose Decay Capabilities.</title>
        <authorList>
            <person name="Nagy L.G."/>
            <person name="Riley R."/>
            <person name="Tritt A."/>
            <person name="Adam C."/>
            <person name="Daum C."/>
            <person name="Floudas D."/>
            <person name="Sun H."/>
            <person name="Yadav J.S."/>
            <person name="Pangilinan J."/>
            <person name="Larsson K.H."/>
            <person name="Matsuura K."/>
            <person name="Barry K."/>
            <person name="Labutti K."/>
            <person name="Kuo R."/>
            <person name="Ohm R.A."/>
            <person name="Bhattacharya S.S."/>
            <person name="Shirouzu T."/>
            <person name="Yoshinaga Y."/>
            <person name="Martin F.M."/>
            <person name="Grigoriev I.V."/>
            <person name="Hibbett D.S."/>
        </authorList>
    </citation>
    <scope>NUCLEOTIDE SEQUENCE [LARGE SCALE GENOMIC DNA]</scope>
    <source>
        <strain evidence="1 2">CBS 109695</strain>
    </source>
</reference>
<dbReference type="Proteomes" id="UP000076532">
    <property type="component" value="Unassembled WGS sequence"/>
</dbReference>
<evidence type="ECO:0000313" key="1">
    <source>
        <dbReference type="EMBL" id="KZP20996.1"/>
    </source>
</evidence>